<comment type="function">
    <text evidence="4">This protein is one of the early assembly proteins of the 50S ribosomal subunit, although it is not seen to bind rRNA by itself. It is important during the early stages of 50S assembly.</text>
</comment>
<comment type="similarity">
    <text evidence="1 4">Belongs to the universal ribosomal protein uL13 family.</text>
</comment>
<dbReference type="Proteomes" id="UP000231134">
    <property type="component" value="Unassembled WGS sequence"/>
</dbReference>
<dbReference type="SUPFAM" id="SSF52161">
    <property type="entry name" value="Ribosomal protein L13"/>
    <property type="match status" value="1"/>
</dbReference>
<reference evidence="5 6" key="1">
    <citation type="submission" date="2017-11" db="EMBL/GenBank/DDBJ databases">
        <title>Animal gut microbial communities from fecal samples from Wisconsin, USA.</title>
        <authorList>
            <person name="Neumann A."/>
        </authorList>
    </citation>
    <scope>NUCLEOTIDE SEQUENCE [LARGE SCALE GENOMIC DNA]</scope>
    <source>
        <strain evidence="5 6">UWS3</strain>
    </source>
</reference>
<dbReference type="RefSeq" id="WP_100425690.1">
    <property type="nucleotide sequence ID" value="NZ_JAQXKX010000034.1"/>
</dbReference>
<evidence type="ECO:0000256" key="1">
    <source>
        <dbReference type="ARBA" id="ARBA00006227"/>
    </source>
</evidence>
<dbReference type="AlphaFoldDB" id="A0A2M9A7R0"/>
<keyword evidence="3 4" id="KW-0687">Ribonucleoprotein</keyword>
<dbReference type="InterPro" id="IPR036899">
    <property type="entry name" value="Ribosomal_uL13_sf"/>
</dbReference>
<evidence type="ECO:0000313" key="5">
    <source>
        <dbReference type="EMBL" id="PJJ41756.1"/>
    </source>
</evidence>
<sequence>MKTIMVNPKTVTRQWKLIDAEGKPLGRVATAAARLLMGKHKAIYSPNVDTGDYVVIINAEKVLTTGKKAEQKQYFHHTGHIGGERWITYSDLIAKHPTAPLSEAIWGMLPHTALGKKMLKKLKIYAGAEQPHAAQHLETVSIDF</sequence>
<dbReference type="PANTHER" id="PTHR11545">
    <property type="entry name" value="RIBOSOMAL PROTEIN L13"/>
    <property type="match status" value="1"/>
</dbReference>
<dbReference type="CDD" id="cd00392">
    <property type="entry name" value="Ribosomal_L13"/>
    <property type="match status" value="1"/>
</dbReference>
<dbReference type="InterPro" id="IPR005823">
    <property type="entry name" value="Ribosomal_uL13_bac-type"/>
</dbReference>
<dbReference type="GO" id="GO:0003735">
    <property type="term" value="F:structural constituent of ribosome"/>
    <property type="evidence" value="ECO:0007669"/>
    <property type="project" value="InterPro"/>
</dbReference>
<keyword evidence="2 4" id="KW-0689">Ribosomal protein</keyword>
<dbReference type="GO" id="GO:0006412">
    <property type="term" value="P:translation"/>
    <property type="evidence" value="ECO:0007669"/>
    <property type="project" value="UniProtKB-UniRule"/>
</dbReference>
<evidence type="ECO:0000256" key="4">
    <source>
        <dbReference type="HAMAP-Rule" id="MF_01366"/>
    </source>
</evidence>
<accession>A0A2M9A7R0</accession>
<gene>
    <name evidence="4" type="primary">rplM</name>
    <name evidence="5" type="ORF">BGX16_1750</name>
</gene>
<protein>
    <recommendedName>
        <fullName evidence="4">Large ribosomal subunit protein uL13</fullName>
    </recommendedName>
</protein>
<evidence type="ECO:0000256" key="3">
    <source>
        <dbReference type="ARBA" id="ARBA00023274"/>
    </source>
</evidence>
<dbReference type="PANTHER" id="PTHR11545:SF2">
    <property type="entry name" value="LARGE RIBOSOMAL SUBUNIT PROTEIN UL13M"/>
    <property type="match status" value="1"/>
</dbReference>
<proteinExistence type="inferred from homology"/>
<dbReference type="EMBL" id="PGEX01000001">
    <property type="protein sequence ID" value="PJJ41756.1"/>
    <property type="molecule type" value="Genomic_DNA"/>
</dbReference>
<evidence type="ECO:0000313" key="6">
    <source>
        <dbReference type="Proteomes" id="UP000231134"/>
    </source>
</evidence>
<dbReference type="InterPro" id="IPR005822">
    <property type="entry name" value="Ribosomal_uL13"/>
</dbReference>
<dbReference type="NCBIfam" id="TIGR01066">
    <property type="entry name" value="rplM_bact"/>
    <property type="match status" value="1"/>
</dbReference>
<dbReference type="GO" id="GO:0017148">
    <property type="term" value="P:negative regulation of translation"/>
    <property type="evidence" value="ECO:0007669"/>
    <property type="project" value="TreeGrafter"/>
</dbReference>
<dbReference type="PIRSF" id="PIRSF002181">
    <property type="entry name" value="Ribosomal_L13"/>
    <property type="match status" value="1"/>
</dbReference>
<comment type="caution">
    <text evidence="5">The sequence shown here is derived from an EMBL/GenBank/DDBJ whole genome shotgun (WGS) entry which is preliminary data.</text>
</comment>
<name>A0A2M9A7R0_9BACT</name>
<dbReference type="GO" id="GO:0003729">
    <property type="term" value="F:mRNA binding"/>
    <property type="evidence" value="ECO:0007669"/>
    <property type="project" value="TreeGrafter"/>
</dbReference>
<evidence type="ECO:0000256" key="2">
    <source>
        <dbReference type="ARBA" id="ARBA00022980"/>
    </source>
</evidence>
<dbReference type="Gene3D" id="3.90.1180.10">
    <property type="entry name" value="Ribosomal protein L13"/>
    <property type="match status" value="1"/>
</dbReference>
<dbReference type="OrthoDB" id="9801330at2"/>
<dbReference type="HAMAP" id="MF_01366">
    <property type="entry name" value="Ribosomal_uL13"/>
    <property type="match status" value="1"/>
</dbReference>
<dbReference type="Pfam" id="PF00572">
    <property type="entry name" value="Ribosomal_L13"/>
    <property type="match status" value="1"/>
</dbReference>
<organism evidence="5 6">
    <name type="scientific">Hallerella succinigenes</name>
    <dbReference type="NCBI Taxonomy" id="1896222"/>
    <lineage>
        <taxon>Bacteria</taxon>
        <taxon>Pseudomonadati</taxon>
        <taxon>Fibrobacterota</taxon>
        <taxon>Fibrobacteria</taxon>
        <taxon>Fibrobacterales</taxon>
        <taxon>Fibrobacteraceae</taxon>
        <taxon>Hallerella</taxon>
    </lineage>
</organism>
<dbReference type="GO" id="GO:0022625">
    <property type="term" value="C:cytosolic large ribosomal subunit"/>
    <property type="evidence" value="ECO:0007669"/>
    <property type="project" value="TreeGrafter"/>
</dbReference>
<comment type="subunit">
    <text evidence="4">Part of the 50S ribosomal subunit.</text>
</comment>
<keyword evidence="6" id="KW-1185">Reference proteome</keyword>